<protein>
    <submittedName>
        <fullName evidence="1">Uncharacterized protein</fullName>
    </submittedName>
</protein>
<evidence type="ECO:0000313" key="2">
    <source>
        <dbReference type="Proteomes" id="UP000275078"/>
    </source>
</evidence>
<proteinExistence type="predicted"/>
<dbReference type="AlphaFoldDB" id="A0A3N4HID1"/>
<dbReference type="Proteomes" id="UP000275078">
    <property type="component" value="Unassembled WGS sequence"/>
</dbReference>
<sequence length="180" mass="20635">MAGAGPSLTPQQDGTRDAQRIFEAYGRFVASPQPETESQRFQARIRRLNTRVNLLNERTYEAVETCRPYFEARGAPPPPHQTHEKIPAMLLAFTAAASREPGALKALYDQWEEHFDHYRNWCIFHEILFDALVSSDDEALEEARAYGVKTGQRKEYMAIASVDEYVKLYGELHTWKEVKG</sequence>
<dbReference type="EMBL" id="ML119813">
    <property type="protein sequence ID" value="RPA73703.1"/>
    <property type="molecule type" value="Genomic_DNA"/>
</dbReference>
<evidence type="ECO:0000313" key="1">
    <source>
        <dbReference type="EMBL" id="RPA73703.1"/>
    </source>
</evidence>
<organism evidence="1 2">
    <name type="scientific">Ascobolus immersus RN42</name>
    <dbReference type="NCBI Taxonomy" id="1160509"/>
    <lineage>
        <taxon>Eukaryota</taxon>
        <taxon>Fungi</taxon>
        <taxon>Dikarya</taxon>
        <taxon>Ascomycota</taxon>
        <taxon>Pezizomycotina</taxon>
        <taxon>Pezizomycetes</taxon>
        <taxon>Pezizales</taxon>
        <taxon>Ascobolaceae</taxon>
        <taxon>Ascobolus</taxon>
    </lineage>
</organism>
<gene>
    <name evidence="1" type="ORF">BJ508DRAFT_313572</name>
</gene>
<reference evidence="1 2" key="1">
    <citation type="journal article" date="2018" name="Nat. Ecol. Evol.">
        <title>Pezizomycetes genomes reveal the molecular basis of ectomycorrhizal truffle lifestyle.</title>
        <authorList>
            <person name="Murat C."/>
            <person name="Payen T."/>
            <person name="Noel B."/>
            <person name="Kuo A."/>
            <person name="Morin E."/>
            <person name="Chen J."/>
            <person name="Kohler A."/>
            <person name="Krizsan K."/>
            <person name="Balestrini R."/>
            <person name="Da Silva C."/>
            <person name="Montanini B."/>
            <person name="Hainaut M."/>
            <person name="Levati E."/>
            <person name="Barry K.W."/>
            <person name="Belfiori B."/>
            <person name="Cichocki N."/>
            <person name="Clum A."/>
            <person name="Dockter R.B."/>
            <person name="Fauchery L."/>
            <person name="Guy J."/>
            <person name="Iotti M."/>
            <person name="Le Tacon F."/>
            <person name="Lindquist E.A."/>
            <person name="Lipzen A."/>
            <person name="Malagnac F."/>
            <person name="Mello A."/>
            <person name="Molinier V."/>
            <person name="Miyauchi S."/>
            <person name="Poulain J."/>
            <person name="Riccioni C."/>
            <person name="Rubini A."/>
            <person name="Sitrit Y."/>
            <person name="Splivallo R."/>
            <person name="Traeger S."/>
            <person name="Wang M."/>
            <person name="Zifcakova L."/>
            <person name="Wipf D."/>
            <person name="Zambonelli A."/>
            <person name="Paolocci F."/>
            <person name="Nowrousian M."/>
            <person name="Ottonello S."/>
            <person name="Baldrian P."/>
            <person name="Spatafora J.W."/>
            <person name="Henrissat B."/>
            <person name="Nagy L.G."/>
            <person name="Aury J.M."/>
            <person name="Wincker P."/>
            <person name="Grigoriev I.V."/>
            <person name="Bonfante P."/>
            <person name="Martin F.M."/>
        </authorList>
    </citation>
    <scope>NUCLEOTIDE SEQUENCE [LARGE SCALE GENOMIC DNA]</scope>
    <source>
        <strain evidence="1 2">RN42</strain>
    </source>
</reference>
<name>A0A3N4HID1_ASCIM</name>
<accession>A0A3N4HID1</accession>
<keyword evidence="2" id="KW-1185">Reference proteome</keyword>